<dbReference type="Proteomes" id="UP000541810">
    <property type="component" value="Unassembled WGS sequence"/>
</dbReference>
<dbReference type="AlphaFoldDB" id="A0A7X0LL99"/>
<evidence type="ECO:0000313" key="2">
    <source>
        <dbReference type="EMBL" id="MBB6430396.1"/>
    </source>
</evidence>
<feature type="transmembrane region" description="Helical" evidence="1">
    <location>
        <begin position="34"/>
        <end position="53"/>
    </location>
</feature>
<keyword evidence="1" id="KW-0812">Transmembrane</keyword>
<dbReference type="EMBL" id="JACHGY010000001">
    <property type="protein sequence ID" value="MBB6430396.1"/>
    <property type="molecule type" value="Genomic_DNA"/>
</dbReference>
<gene>
    <name evidence="2" type="ORF">HNQ40_002202</name>
</gene>
<keyword evidence="1" id="KW-0472">Membrane</keyword>
<evidence type="ECO:0000256" key="1">
    <source>
        <dbReference type="SAM" id="Phobius"/>
    </source>
</evidence>
<feature type="transmembrane region" description="Helical" evidence="1">
    <location>
        <begin position="226"/>
        <end position="244"/>
    </location>
</feature>
<proteinExistence type="predicted"/>
<accession>A0A7X0LL99</accession>
<feature type="transmembrane region" description="Helical" evidence="1">
    <location>
        <begin position="73"/>
        <end position="91"/>
    </location>
</feature>
<evidence type="ECO:0000313" key="3">
    <source>
        <dbReference type="Proteomes" id="UP000541810"/>
    </source>
</evidence>
<keyword evidence="3" id="KW-1185">Reference proteome</keyword>
<name>A0A7X0LL99_9BACT</name>
<dbReference type="RefSeq" id="WP_184677914.1">
    <property type="nucleotide sequence ID" value="NZ_JACHGY010000001.1"/>
</dbReference>
<protein>
    <recommendedName>
        <fullName evidence="4">Mpv17 / PMP22 family protein</fullName>
    </recommendedName>
</protein>
<reference evidence="2 3" key="1">
    <citation type="submission" date="2020-08" db="EMBL/GenBank/DDBJ databases">
        <title>Genomic Encyclopedia of Type Strains, Phase IV (KMG-IV): sequencing the most valuable type-strain genomes for metagenomic binning, comparative biology and taxonomic classification.</title>
        <authorList>
            <person name="Goeker M."/>
        </authorList>
    </citation>
    <scope>NUCLEOTIDE SEQUENCE [LARGE SCALE GENOMIC DNA]</scope>
    <source>
        <strain evidence="2 3">DSM 103725</strain>
    </source>
</reference>
<feature type="transmembrane region" description="Helical" evidence="1">
    <location>
        <begin position="195"/>
        <end position="220"/>
    </location>
</feature>
<evidence type="ECO:0008006" key="4">
    <source>
        <dbReference type="Google" id="ProtNLM"/>
    </source>
</evidence>
<organism evidence="2 3">
    <name type="scientific">Algisphaera agarilytica</name>
    <dbReference type="NCBI Taxonomy" id="1385975"/>
    <lineage>
        <taxon>Bacteria</taxon>
        <taxon>Pseudomonadati</taxon>
        <taxon>Planctomycetota</taxon>
        <taxon>Phycisphaerae</taxon>
        <taxon>Phycisphaerales</taxon>
        <taxon>Phycisphaeraceae</taxon>
        <taxon>Algisphaera</taxon>
    </lineage>
</organism>
<comment type="caution">
    <text evidence="2">The sequence shown here is derived from an EMBL/GenBank/DDBJ whole genome shotgun (WGS) entry which is preliminary data.</text>
</comment>
<sequence length="251" mass="27651">MSEPAAGMSLPPSRSPDPAIHPWQAGLAAARANAVPGAVLSVFAVGLLVSYWYVPPVTAALNALADLKAELGWMFVVPSTAFFGGVLPWLVQRARPSVRRFTPWHHLGFLVVFWGIKGLEVDGMYRLQAMWFGQGSDVLTLTKKIIVDMGIYCPIWAVPTTVAAYAFKDAGYSLRGIGLGGRSLTRWKRWWMQSVLPVVISNWGVWVPAVMVIYCLPLALQLPVQNLVLCFWSLILAFQVRGVTENTQSPR</sequence>
<keyword evidence="1" id="KW-1133">Transmembrane helix</keyword>